<protein>
    <submittedName>
        <fullName evidence="1">Uncharacterized protein</fullName>
    </submittedName>
</protein>
<dbReference type="RefSeq" id="WP_120334904.1">
    <property type="nucleotide sequence ID" value="NZ_CP070350.1"/>
</dbReference>
<evidence type="ECO:0000313" key="1">
    <source>
        <dbReference type="EMBL" id="RKF35172.1"/>
    </source>
</evidence>
<dbReference type="EMBL" id="MCAQ01000023">
    <property type="protein sequence ID" value="RKF35172.1"/>
    <property type="molecule type" value="Genomic_DNA"/>
</dbReference>
<keyword evidence="2" id="KW-1185">Reference proteome</keyword>
<gene>
    <name evidence="1" type="ORF">BCY89_09610</name>
</gene>
<dbReference type="AlphaFoldDB" id="A0A420FQP5"/>
<comment type="caution">
    <text evidence="1">The sequence shown here is derived from an EMBL/GenBank/DDBJ whole genome shotgun (WGS) entry which is preliminary data.</text>
</comment>
<accession>A0A420FQP5</accession>
<reference evidence="1 2" key="1">
    <citation type="submission" date="2016-07" db="EMBL/GenBank/DDBJ databases">
        <title>Genome analysis of Sphingobacterium siyangense T12B17.</title>
        <authorList>
            <person name="Xu D."/>
            <person name="Su Y."/>
            <person name="Zheng S."/>
        </authorList>
    </citation>
    <scope>NUCLEOTIDE SEQUENCE [LARGE SCALE GENOMIC DNA]</scope>
    <source>
        <strain evidence="1 2">T12B17</strain>
    </source>
</reference>
<evidence type="ECO:0000313" key="2">
    <source>
        <dbReference type="Proteomes" id="UP000286402"/>
    </source>
</evidence>
<organism evidence="1 2">
    <name type="scientific">Sphingobacterium siyangense</name>
    <dbReference type="NCBI Taxonomy" id="459529"/>
    <lineage>
        <taxon>Bacteria</taxon>
        <taxon>Pseudomonadati</taxon>
        <taxon>Bacteroidota</taxon>
        <taxon>Sphingobacteriia</taxon>
        <taxon>Sphingobacteriales</taxon>
        <taxon>Sphingobacteriaceae</taxon>
        <taxon>Sphingobacterium</taxon>
    </lineage>
</organism>
<dbReference type="Proteomes" id="UP000286402">
    <property type="component" value="Unassembled WGS sequence"/>
</dbReference>
<name>A0A420FQP5_9SPHI</name>
<sequence length="192" mass="22206">MKKSIIFLGALFITLINVVLLTFWFIDVQYKIDETALNQKYQLPLNLKIDYWGTDISLNNYGIVLVDNSDFLVLHKNKRIAPEQIVLGQLESICFNHNKVWVVSRQDRLRTTVEIKADHQVIINNNVEKIFTDNCISLKDPALISWLKHKNSTFIDLSSLTIILLISLFINLYLIRSFLHNLKSKRAASCIC</sequence>
<proteinExistence type="predicted"/>